<gene>
    <name evidence="1" type="ORF">QFC20_007367</name>
</gene>
<accession>A0ACC2V078</accession>
<evidence type="ECO:0000313" key="2">
    <source>
        <dbReference type="Proteomes" id="UP001230649"/>
    </source>
</evidence>
<proteinExistence type="predicted"/>
<dbReference type="EMBL" id="JASBWS010000174">
    <property type="protein sequence ID" value="KAJ9092412.1"/>
    <property type="molecule type" value="Genomic_DNA"/>
</dbReference>
<dbReference type="Proteomes" id="UP001230649">
    <property type="component" value="Unassembled WGS sequence"/>
</dbReference>
<organism evidence="1 2">
    <name type="scientific">Naganishia adeliensis</name>
    <dbReference type="NCBI Taxonomy" id="92952"/>
    <lineage>
        <taxon>Eukaryota</taxon>
        <taxon>Fungi</taxon>
        <taxon>Dikarya</taxon>
        <taxon>Basidiomycota</taxon>
        <taxon>Agaricomycotina</taxon>
        <taxon>Tremellomycetes</taxon>
        <taxon>Filobasidiales</taxon>
        <taxon>Filobasidiaceae</taxon>
        <taxon>Naganishia</taxon>
    </lineage>
</organism>
<evidence type="ECO:0000313" key="1">
    <source>
        <dbReference type="EMBL" id="KAJ9092412.1"/>
    </source>
</evidence>
<keyword evidence="2" id="KW-1185">Reference proteome</keyword>
<protein>
    <submittedName>
        <fullName evidence="1">Uncharacterized protein</fullName>
    </submittedName>
</protein>
<comment type="caution">
    <text evidence="1">The sequence shown here is derived from an EMBL/GenBank/DDBJ whole genome shotgun (WGS) entry which is preliminary data.</text>
</comment>
<reference evidence="1" key="1">
    <citation type="submission" date="2023-04" db="EMBL/GenBank/DDBJ databases">
        <title>Draft Genome sequencing of Naganishia species isolated from polar environments using Oxford Nanopore Technology.</title>
        <authorList>
            <person name="Leo P."/>
            <person name="Venkateswaran K."/>
        </authorList>
    </citation>
    <scope>NUCLEOTIDE SEQUENCE</scope>
    <source>
        <strain evidence="1">MNA-CCFEE 5262</strain>
    </source>
</reference>
<name>A0ACC2V078_9TREE</name>
<sequence>MSERKLSYVANKWEAFGDKIWGFIRDARGSGSGPDITIASQTEPLQKHWYDIKRCLRYQEDRSKLPDRINSFDKCLPVMLNLRFSDFRLPQWKAILMEWYEHRSGLVTICPRLGIEKRILNLSPVDKNDTGFNSVSYPSSISNATGGVGSGNQSFHVRTASADQSFLSAESRALVKAHTFDNVKEIEWYTNMWLNIMVNVAALLSLLGLQAIEGTDRPGTLLVKLHAQVKGLYECMTQSAGDRPWSHMTESVHQSVNQIDALLHGHQDNKIENQWKKICEAWLATRRGYASRFDEHRPTLDERSLYPSSNVRTGSQPTSQTPNSARSNSTFQSDLASNSNTQSPIIFTGHSDTPNISYDLPRIRTALASDEASFRDANLNEDLTVYLASLASLPQF</sequence>